<dbReference type="InterPro" id="IPR011033">
    <property type="entry name" value="PRC_barrel-like_sf"/>
</dbReference>
<dbReference type="EMBL" id="FSRO01000001">
    <property type="protein sequence ID" value="SIN99878.1"/>
    <property type="molecule type" value="Genomic_DNA"/>
</dbReference>
<evidence type="ECO:0000313" key="1">
    <source>
        <dbReference type="EMBL" id="SIN99878.1"/>
    </source>
</evidence>
<dbReference type="AlphaFoldDB" id="A0A1N6FX81"/>
<accession>A0A1N6FX81</accession>
<evidence type="ECO:0008006" key="3">
    <source>
        <dbReference type="Google" id="ProtNLM"/>
    </source>
</evidence>
<gene>
    <name evidence="1" type="ORF">SAMN02743940_0446</name>
</gene>
<dbReference type="Proteomes" id="UP000185062">
    <property type="component" value="Unassembled WGS sequence"/>
</dbReference>
<keyword evidence="2" id="KW-1185">Reference proteome</keyword>
<organism evidence="1 2">
    <name type="scientific">Nitrosomonas cryotolerans ATCC 49181</name>
    <dbReference type="NCBI Taxonomy" id="1131553"/>
    <lineage>
        <taxon>Bacteria</taxon>
        <taxon>Pseudomonadati</taxon>
        <taxon>Pseudomonadota</taxon>
        <taxon>Betaproteobacteria</taxon>
        <taxon>Nitrosomonadales</taxon>
        <taxon>Nitrosomonadaceae</taxon>
        <taxon>Nitrosomonas</taxon>
    </lineage>
</organism>
<dbReference type="SUPFAM" id="SSF50346">
    <property type="entry name" value="PRC-barrel domain"/>
    <property type="match status" value="1"/>
</dbReference>
<reference evidence="1 2" key="1">
    <citation type="submission" date="2016-12" db="EMBL/GenBank/DDBJ databases">
        <authorList>
            <person name="Song W.-J."/>
            <person name="Kurnit D.M."/>
        </authorList>
    </citation>
    <scope>NUCLEOTIDE SEQUENCE [LARGE SCALE GENOMIC DNA]</scope>
    <source>
        <strain evidence="1 2">ATCC 49181</strain>
    </source>
</reference>
<dbReference type="RefSeq" id="WP_051537645.1">
    <property type="nucleotide sequence ID" value="NZ_FSRO01000001.1"/>
</dbReference>
<protein>
    <recommendedName>
        <fullName evidence="3">PRC-barrel domain-containing protein</fullName>
    </recommendedName>
</protein>
<dbReference type="eggNOG" id="COG1873">
    <property type="taxonomic scope" value="Bacteria"/>
</dbReference>
<proteinExistence type="predicted"/>
<dbReference type="STRING" id="44575.SAMN05216419_103312"/>
<sequence>MKRSSNVILVIGEKFFVAPWKALTLDSDNKCFVLQEEKERFKSAPGFDKDSWPNMADQAWAESIRAYYKT</sequence>
<evidence type="ECO:0000313" key="2">
    <source>
        <dbReference type="Proteomes" id="UP000185062"/>
    </source>
</evidence>
<dbReference type="PANTHER" id="PTHR36505">
    <property type="entry name" value="BLR1072 PROTEIN"/>
    <property type="match status" value="1"/>
</dbReference>
<dbReference type="PANTHER" id="PTHR36505:SF1">
    <property type="entry name" value="BLR1072 PROTEIN"/>
    <property type="match status" value="1"/>
</dbReference>
<name>A0A1N6FX81_9PROT</name>